<evidence type="ECO:0000256" key="7">
    <source>
        <dbReference type="ARBA" id="ARBA00023306"/>
    </source>
</evidence>
<keyword evidence="3 11" id="KW-0132">Cell division</keyword>
<proteinExistence type="predicted"/>
<keyword evidence="9" id="KW-0175">Coiled coil</keyword>
<dbReference type="GO" id="GO:0051301">
    <property type="term" value="P:cell division"/>
    <property type="evidence" value="ECO:0007669"/>
    <property type="project" value="UniProtKB-KW"/>
</dbReference>
<dbReference type="Proteomes" id="UP001206692">
    <property type="component" value="Unassembled WGS sequence"/>
</dbReference>
<keyword evidence="7" id="KW-0131">Cell cycle</keyword>
<evidence type="ECO:0000256" key="9">
    <source>
        <dbReference type="SAM" id="Coils"/>
    </source>
</evidence>
<keyword evidence="5 10" id="KW-1133">Transmembrane helix</keyword>
<evidence type="ECO:0000256" key="6">
    <source>
        <dbReference type="ARBA" id="ARBA00023136"/>
    </source>
</evidence>
<dbReference type="EMBL" id="JANGEW010000001">
    <property type="protein sequence ID" value="MCQ5341691.1"/>
    <property type="molecule type" value="Genomic_DNA"/>
</dbReference>
<evidence type="ECO:0000256" key="5">
    <source>
        <dbReference type="ARBA" id="ARBA00022989"/>
    </source>
</evidence>
<dbReference type="InterPro" id="IPR007060">
    <property type="entry name" value="FtsL/DivIC"/>
</dbReference>
<keyword evidence="4 10" id="KW-0812">Transmembrane</keyword>
<dbReference type="RefSeq" id="WP_062412995.1">
    <property type="nucleotide sequence ID" value="NZ_JAJCIO010000001.1"/>
</dbReference>
<evidence type="ECO:0000256" key="8">
    <source>
        <dbReference type="NCBIfam" id="TIGR02209"/>
    </source>
</evidence>
<evidence type="ECO:0000256" key="3">
    <source>
        <dbReference type="ARBA" id="ARBA00022618"/>
    </source>
</evidence>
<evidence type="ECO:0000256" key="10">
    <source>
        <dbReference type="SAM" id="Phobius"/>
    </source>
</evidence>
<dbReference type="InterPro" id="IPR011922">
    <property type="entry name" value="Cell_div_FtsL"/>
</dbReference>
<evidence type="ECO:0000256" key="1">
    <source>
        <dbReference type="ARBA" id="ARBA00004401"/>
    </source>
</evidence>
<feature type="coiled-coil region" evidence="9">
    <location>
        <begin position="70"/>
        <end position="97"/>
    </location>
</feature>
<dbReference type="Pfam" id="PF04977">
    <property type="entry name" value="DivIC"/>
    <property type="match status" value="1"/>
</dbReference>
<dbReference type="NCBIfam" id="TIGR02209">
    <property type="entry name" value="ftsL_broad"/>
    <property type="match status" value="1"/>
</dbReference>
<comment type="subcellular location">
    <subcellularLocation>
        <location evidence="1">Cell membrane</location>
        <topology evidence="1">Single-pass type II membrane protein</topology>
    </subcellularLocation>
</comment>
<keyword evidence="12" id="KW-1185">Reference proteome</keyword>
<evidence type="ECO:0000313" key="12">
    <source>
        <dbReference type="Proteomes" id="UP001206692"/>
    </source>
</evidence>
<feature type="transmembrane region" description="Helical" evidence="10">
    <location>
        <begin position="39"/>
        <end position="64"/>
    </location>
</feature>
<sequence length="131" mass="14775">MIIEMDVLRMLARKVGNLHEERSVPLWQSAAVQVIQQGAVYILIPIGMIAAIAIATILITSWTYQKSGELMELKLQAQQLQRENEQLRVQISKLETPERIYTTATKQLGMVAPSRILYGNQSDQAAKGNRR</sequence>
<evidence type="ECO:0000256" key="4">
    <source>
        <dbReference type="ARBA" id="ARBA00022692"/>
    </source>
</evidence>
<evidence type="ECO:0000313" key="11">
    <source>
        <dbReference type="EMBL" id="MCQ5341691.1"/>
    </source>
</evidence>
<evidence type="ECO:0000256" key="2">
    <source>
        <dbReference type="ARBA" id="ARBA00022475"/>
    </source>
</evidence>
<protein>
    <recommendedName>
        <fullName evidence="8">Cell division protein FtsL</fullName>
    </recommendedName>
</protein>
<keyword evidence="6 10" id="KW-0472">Membrane</keyword>
<organism evidence="11 12">
    <name type="scientific">Megasphaera massiliensis</name>
    <dbReference type="NCBI Taxonomy" id="1232428"/>
    <lineage>
        <taxon>Bacteria</taxon>
        <taxon>Bacillati</taxon>
        <taxon>Bacillota</taxon>
        <taxon>Negativicutes</taxon>
        <taxon>Veillonellales</taxon>
        <taxon>Veillonellaceae</taxon>
        <taxon>Megasphaera</taxon>
    </lineage>
</organism>
<accession>A0ABT1SP99</accession>
<name>A0ABT1SP99_9FIRM</name>
<gene>
    <name evidence="11" type="primary">ftsL</name>
    <name evidence="11" type="ORF">NE675_01390</name>
</gene>
<keyword evidence="2" id="KW-1003">Cell membrane</keyword>
<reference evidence="11 12" key="1">
    <citation type="submission" date="2022-06" db="EMBL/GenBank/DDBJ databases">
        <title>Isolation of gut microbiota from human fecal samples.</title>
        <authorList>
            <person name="Pamer E.G."/>
            <person name="Barat B."/>
            <person name="Waligurski E."/>
            <person name="Medina S."/>
            <person name="Paddock L."/>
            <person name="Mostad J."/>
        </authorList>
    </citation>
    <scope>NUCLEOTIDE SEQUENCE [LARGE SCALE GENOMIC DNA]</scope>
    <source>
        <strain evidence="11 12">DFI.1.1</strain>
    </source>
</reference>
<comment type="caution">
    <text evidence="11">The sequence shown here is derived from an EMBL/GenBank/DDBJ whole genome shotgun (WGS) entry which is preliminary data.</text>
</comment>